<accession>A0ABD3V0N5</accession>
<dbReference type="GO" id="GO:0005886">
    <property type="term" value="C:plasma membrane"/>
    <property type="evidence" value="ECO:0007669"/>
    <property type="project" value="UniProtKB-SubCell"/>
</dbReference>
<keyword evidence="4 10" id="KW-1133">Transmembrane helix</keyword>
<evidence type="ECO:0000256" key="7">
    <source>
        <dbReference type="ARBA" id="ARBA00023170"/>
    </source>
</evidence>
<dbReference type="PANTHER" id="PTHR24244">
    <property type="entry name" value="NEUROPEPTIDE S RECEPTOR"/>
    <property type="match status" value="1"/>
</dbReference>
<feature type="region of interest" description="Disordered" evidence="11">
    <location>
        <begin position="362"/>
        <end position="391"/>
    </location>
</feature>
<dbReference type="Pfam" id="PF00001">
    <property type="entry name" value="7tm_1"/>
    <property type="match status" value="1"/>
</dbReference>
<name>A0ABD3V0N5_SINWO</name>
<dbReference type="PRINTS" id="PR00237">
    <property type="entry name" value="GPCRRHODOPSN"/>
</dbReference>
<dbReference type="GO" id="GO:0004930">
    <property type="term" value="F:G protein-coupled receptor activity"/>
    <property type="evidence" value="ECO:0007669"/>
    <property type="project" value="UniProtKB-KW"/>
</dbReference>
<dbReference type="AlphaFoldDB" id="A0ABD3V0N5"/>
<evidence type="ECO:0000256" key="3">
    <source>
        <dbReference type="ARBA" id="ARBA00022692"/>
    </source>
</evidence>
<dbReference type="Gene3D" id="1.20.1070.10">
    <property type="entry name" value="Rhodopsin 7-helix transmembrane proteins"/>
    <property type="match status" value="1"/>
</dbReference>
<feature type="non-terminal residue" evidence="13">
    <location>
        <position position="1"/>
    </location>
</feature>
<dbReference type="InterPro" id="IPR000276">
    <property type="entry name" value="GPCR_Rhodpsn"/>
</dbReference>
<reference evidence="13 14" key="1">
    <citation type="submission" date="2024-11" db="EMBL/GenBank/DDBJ databases">
        <title>Chromosome-level genome assembly of the freshwater bivalve Anodonta woodiana.</title>
        <authorList>
            <person name="Chen X."/>
        </authorList>
    </citation>
    <scope>NUCLEOTIDE SEQUENCE [LARGE SCALE GENOMIC DNA]</scope>
    <source>
        <strain evidence="13">MN2024</strain>
        <tissue evidence="13">Gills</tissue>
    </source>
</reference>
<feature type="compositionally biased region" description="Polar residues" evidence="11">
    <location>
        <begin position="369"/>
        <end position="378"/>
    </location>
</feature>
<feature type="transmembrane region" description="Helical" evidence="10">
    <location>
        <begin position="76"/>
        <end position="97"/>
    </location>
</feature>
<evidence type="ECO:0000256" key="11">
    <source>
        <dbReference type="SAM" id="MobiDB-lite"/>
    </source>
</evidence>
<keyword evidence="14" id="KW-1185">Reference proteome</keyword>
<proteinExistence type="inferred from homology"/>
<feature type="transmembrane region" description="Helical" evidence="10">
    <location>
        <begin position="239"/>
        <end position="259"/>
    </location>
</feature>
<protein>
    <recommendedName>
        <fullName evidence="12">G-protein coupled receptors family 1 profile domain-containing protein</fullName>
    </recommendedName>
</protein>
<feature type="transmembrane region" description="Helical" evidence="10">
    <location>
        <begin position="6"/>
        <end position="27"/>
    </location>
</feature>
<dbReference type="PROSITE" id="PS50262">
    <property type="entry name" value="G_PROTEIN_RECEP_F1_2"/>
    <property type="match status" value="1"/>
</dbReference>
<keyword evidence="5 10" id="KW-0297">G-protein coupled receptor</keyword>
<evidence type="ECO:0000256" key="9">
    <source>
        <dbReference type="ARBA" id="ARBA00023224"/>
    </source>
</evidence>
<gene>
    <name evidence="13" type="ORF">ACJMK2_013436</name>
</gene>
<keyword evidence="9 10" id="KW-0807">Transducer</keyword>
<evidence type="ECO:0000256" key="2">
    <source>
        <dbReference type="ARBA" id="ARBA00022475"/>
    </source>
</evidence>
<sequence length="466" mass="52129">IPQLIFLSVMFLFIVAGNSCLLAAINLSENGRKTRMNFFIMNLAIADLLVGLFHVSADIAEKSVITFHAGPAVCKIVKFLQATVVYASTFVLVSLSIDRVDAIARPMNFARRAMTVRTLICTAWALSALFALPSLALFDVSVDDGPLCTMPHLTSAWHWQLYLTLVTLTAFILPAFIITICYTVIIYVIWNNGRGRSDTPKTLNNDNTRTQDLGTLLRNNRKSVGHGVIPQAKIRTIKMTLIIVIVFVLCWCPYFLFNLLDVYLFHDKKTYTFKALRTLAQSLAPLNSAANPIIYGIFSTRICRNLRRIPLINCLAKITCNCTIYSSSRAKLQYISSTEHTQLTVEATRGIRIFNKKHKHKMNEKECQSDMTNKSSSPAEDRAISNGRQNGACTKLQQRRPSGIPLIRQSMSEQDCILLKTYAVKCDIHTTNINHVGVKLCNTSATNLKDNSAYIDNVKEISIHVS</sequence>
<evidence type="ECO:0000256" key="8">
    <source>
        <dbReference type="ARBA" id="ARBA00023180"/>
    </source>
</evidence>
<evidence type="ECO:0000256" key="1">
    <source>
        <dbReference type="ARBA" id="ARBA00004651"/>
    </source>
</evidence>
<keyword evidence="2" id="KW-1003">Cell membrane</keyword>
<dbReference type="InterPro" id="IPR027294">
    <property type="entry name" value="NPS_rcpt"/>
</dbReference>
<evidence type="ECO:0000256" key="5">
    <source>
        <dbReference type="ARBA" id="ARBA00023040"/>
    </source>
</evidence>
<comment type="subcellular location">
    <subcellularLocation>
        <location evidence="1 10">Cell membrane</location>
        <topology evidence="1 10">Multi-pass membrane protein</topology>
    </subcellularLocation>
</comment>
<dbReference type="InterPro" id="IPR001817">
    <property type="entry name" value="Vasoprsn_rcpt"/>
</dbReference>
<organism evidence="13 14">
    <name type="scientific">Sinanodonta woodiana</name>
    <name type="common">Chinese pond mussel</name>
    <name type="synonym">Anodonta woodiana</name>
    <dbReference type="NCBI Taxonomy" id="1069815"/>
    <lineage>
        <taxon>Eukaryota</taxon>
        <taxon>Metazoa</taxon>
        <taxon>Spiralia</taxon>
        <taxon>Lophotrochozoa</taxon>
        <taxon>Mollusca</taxon>
        <taxon>Bivalvia</taxon>
        <taxon>Autobranchia</taxon>
        <taxon>Heteroconchia</taxon>
        <taxon>Palaeoheterodonta</taxon>
        <taxon>Unionida</taxon>
        <taxon>Unionoidea</taxon>
        <taxon>Unionidae</taxon>
        <taxon>Unioninae</taxon>
        <taxon>Sinanodonta</taxon>
    </lineage>
</organism>
<feature type="transmembrane region" description="Helical" evidence="10">
    <location>
        <begin position="279"/>
        <end position="298"/>
    </location>
</feature>
<keyword evidence="8 10" id="KW-0325">Glycoprotein</keyword>
<evidence type="ECO:0000313" key="13">
    <source>
        <dbReference type="EMBL" id="KAL3854158.1"/>
    </source>
</evidence>
<feature type="domain" description="G-protein coupled receptors family 1 profile" evidence="12">
    <location>
        <begin position="17"/>
        <end position="295"/>
    </location>
</feature>
<comment type="caution">
    <text evidence="13">The sequence shown here is derived from an EMBL/GenBank/DDBJ whole genome shotgun (WGS) entry which is preliminary data.</text>
</comment>
<dbReference type="PRINTS" id="PR00896">
    <property type="entry name" value="VASOPRESSINR"/>
</dbReference>
<dbReference type="InterPro" id="IPR017452">
    <property type="entry name" value="GPCR_Rhodpsn_7TM"/>
</dbReference>
<feature type="transmembrane region" description="Helical" evidence="10">
    <location>
        <begin position="118"/>
        <end position="141"/>
    </location>
</feature>
<dbReference type="Proteomes" id="UP001634394">
    <property type="component" value="Unassembled WGS sequence"/>
</dbReference>
<dbReference type="PANTHER" id="PTHR24244:SF1">
    <property type="entry name" value="G-PROTEIN COUPLED RECEPTORS FAMILY 1 PROFILE DOMAIN-CONTAINING PROTEIN"/>
    <property type="match status" value="1"/>
</dbReference>
<evidence type="ECO:0000256" key="4">
    <source>
        <dbReference type="ARBA" id="ARBA00022989"/>
    </source>
</evidence>
<feature type="transmembrane region" description="Helical" evidence="10">
    <location>
        <begin position="161"/>
        <end position="190"/>
    </location>
</feature>
<evidence type="ECO:0000259" key="12">
    <source>
        <dbReference type="PROSITE" id="PS50262"/>
    </source>
</evidence>
<keyword evidence="6 10" id="KW-0472">Membrane</keyword>
<evidence type="ECO:0000256" key="6">
    <source>
        <dbReference type="ARBA" id="ARBA00023136"/>
    </source>
</evidence>
<evidence type="ECO:0000313" key="14">
    <source>
        <dbReference type="Proteomes" id="UP001634394"/>
    </source>
</evidence>
<comment type="similarity">
    <text evidence="10">Belongs to the G-protein coupled receptor 1 family. Vasopressin/oxytocin receptor subfamily.</text>
</comment>
<feature type="transmembrane region" description="Helical" evidence="10">
    <location>
        <begin position="39"/>
        <end position="56"/>
    </location>
</feature>
<keyword evidence="3 10" id="KW-0812">Transmembrane</keyword>
<keyword evidence="7 10" id="KW-0675">Receptor</keyword>
<evidence type="ECO:0000256" key="10">
    <source>
        <dbReference type="RuleBase" id="RU046427"/>
    </source>
</evidence>
<dbReference type="SUPFAM" id="SSF81321">
    <property type="entry name" value="Family A G protein-coupled receptor-like"/>
    <property type="match status" value="1"/>
</dbReference>
<dbReference type="EMBL" id="JBJQND010000014">
    <property type="protein sequence ID" value="KAL3854158.1"/>
    <property type="molecule type" value="Genomic_DNA"/>
</dbReference>